<keyword evidence="1" id="KW-0233">DNA recombination</keyword>
<reference evidence="2 3" key="1">
    <citation type="submission" date="2024-10" db="EMBL/GenBank/DDBJ databases">
        <title>Aeromonas and Pseudomonas from the Cagarras Archipelago, Rio de Janeiro, Brazil.</title>
        <authorList>
            <person name="Canellas A.L.B."/>
            <person name="Laport M.S."/>
        </authorList>
    </citation>
    <scope>NUCLEOTIDE SEQUENCE [LARGE SCALE GENOMIC DNA]</scope>
    <source>
        <strain evidence="2 3">CPF-4</strain>
    </source>
</reference>
<dbReference type="Proteomes" id="UP001609821">
    <property type="component" value="Unassembled WGS sequence"/>
</dbReference>
<evidence type="ECO:0000313" key="2">
    <source>
        <dbReference type="EMBL" id="MFH6566070.1"/>
    </source>
</evidence>
<dbReference type="SUPFAM" id="SSF56349">
    <property type="entry name" value="DNA breaking-rejoining enzymes"/>
    <property type="match status" value="1"/>
</dbReference>
<dbReference type="Gene3D" id="1.10.443.10">
    <property type="entry name" value="Intergrase catalytic core"/>
    <property type="match status" value="1"/>
</dbReference>
<dbReference type="RefSeq" id="WP_395246943.1">
    <property type="nucleotide sequence ID" value="NZ_JBINXA010000008.1"/>
</dbReference>
<dbReference type="InterPro" id="IPR013762">
    <property type="entry name" value="Integrase-like_cat_sf"/>
</dbReference>
<evidence type="ECO:0008006" key="4">
    <source>
        <dbReference type="Google" id="ProtNLM"/>
    </source>
</evidence>
<evidence type="ECO:0000256" key="1">
    <source>
        <dbReference type="ARBA" id="ARBA00023172"/>
    </source>
</evidence>
<evidence type="ECO:0000313" key="3">
    <source>
        <dbReference type="Proteomes" id="UP001609821"/>
    </source>
</evidence>
<sequence length="552" mass="62190">MNDQFEFHQIPYTAREVPLTLQPLLWEGGAACDMRIFWKKVVDNKLGAMHESRVTLIRTIYNLLSDIVVAGGSRETLKTGVNHVRSFYKCADLYRMHPTAETALVVYCKWVKDLYERRKIDNTNGSEAGIYGAASFMASLLGEATELGRDTFVVTSGLQPPRKSSAALGAKVDRQNFSQTKKFAEVLIDIINSISNNRCLGALPLKITFRSGLSVEHYAAAKRNASVPAAGSNILLDTSPSIRYPVFNIRIEAEMLLFMSQTSMNLSEASKLKLQDFRFKEEGAFTQVYAYKGRKKGEVIFTIFKEYKPFFLNYLAFRRLINSEANSSLLFGRFPQPGNPVSRNPNPRSLIMFLKRMGVPHRPASEFRKTRQNWLARKSGNPEMASEMAQHDLETYARNYAKPHHQTAATEFAGFYARLAENRKAALGGGCVEVNPIPIASTPLEINIPDCINPALCLFCVNYKGQITYDYIWALLTFGRLKMYEDLCHRKGQAGGITENSIVKRVREIAKQFSEVNAKCSGWYLKADGKVRAGEYHPRWAGFFDIIDAVLI</sequence>
<dbReference type="EMBL" id="JBINXB010000008">
    <property type="protein sequence ID" value="MFH6566070.1"/>
    <property type="molecule type" value="Genomic_DNA"/>
</dbReference>
<keyword evidence="3" id="KW-1185">Reference proteome</keyword>
<organism evidence="2 3">
    <name type="scientific">Pseudomonas kulmbachensis</name>
    <dbReference type="NCBI Taxonomy" id="3043408"/>
    <lineage>
        <taxon>Bacteria</taxon>
        <taxon>Pseudomonadati</taxon>
        <taxon>Pseudomonadota</taxon>
        <taxon>Gammaproteobacteria</taxon>
        <taxon>Pseudomonadales</taxon>
        <taxon>Pseudomonadaceae</taxon>
        <taxon>Pseudomonas</taxon>
    </lineage>
</organism>
<dbReference type="InterPro" id="IPR011010">
    <property type="entry name" value="DNA_brk_join_enz"/>
</dbReference>
<proteinExistence type="predicted"/>
<comment type="caution">
    <text evidence="2">The sequence shown here is derived from an EMBL/GenBank/DDBJ whole genome shotgun (WGS) entry which is preliminary data.</text>
</comment>
<accession>A0ABW7LWM3</accession>
<gene>
    <name evidence="2" type="ORF">ACHMWK_08825</name>
</gene>
<name>A0ABW7LWM3_9PSED</name>
<protein>
    <recommendedName>
        <fullName evidence="4">Integrase</fullName>
    </recommendedName>
</protein>